<keyword evidence="2" id="KW-0732">Signal</keyword>
<evidence type="ECO:0000313" key="3">
    <source>
        <dbReference type="EnsemblPlants" id="Bo7g022890.1"/>
    </source>
</evidence>
<keyword evidence="4" id="KW-1185">Reference proteome</keyword>
<organism evidence="3 4">
    <name type="scientific">Brassica oleracea var. oleracea</name>
    <dbReference type="NCBI Taxonomy" id="109376"/>
    <lineage>
        <taxon>Eukaryota</taxon>
        <taxon>Viridiplantae</taxon>
        <taxon>Streptophyta</taxon>
        <taxon>Embryophyta</taxon>
        <taxon>Tracheophyta</taxon>
        <taxon>Spermatophyta</taxon>
        <taxon>Magnoliopsida</taxon>
        <taxon>eudicotyledons</taxon>
        <taxon>Gunneridae</taxon>
        <taxon>Pentapetalae</taxon>
        <taxon>rosids</taxon>
        <taxon>malvids</taxon>
        <taxon>Brassicales</taxon>
        <taxon>Brassicaceae</taxon>
        <taxon>Brassiceae</taxon>
        <taxon>Brassica</taxon>
    </lineage>
</organism>
<reference evidence="3 4" key="1">
    <citation type="journal article" date="2014" name="Genome Biol.">
        <title>Transcriptome and methylome profiling reveals relics of genome dominance in the mesopolyploid Brassica oleracea.</title>
        <authorList>
            <person name="Parkin I.A."/>
            <person name="Koh C."/>
            <person name="Tang H."/>
            <person name="Robinson S.J."/>
            <person name="Kagale S."/>
            <person name="Clarke W.E."/>
            <person name="Town C.D."/>
            <person name="Nixon J."/>
            <person name="Krishnakumar V."/>
            <person name="Bidwell S.L."/>
            <person name="Denoeud F."/>
            <person name="Belcram H."/>
            <person name="Links M.G."/>
            <person name="Just J."/>
            <person name="Clarke C."/>
            <person name="Bender T."/>
            <person name="Huebert T."/>
            <person name="Mason A.S."/>
            <person name="Pires J.C."/>
            <person name="Barker G."/>
            <person name="Moore J."/>
            <person name="Walley P.G."/>
            <person name="Manoli S."/>
            <person name="Batley J."/>
            <person name="Edwards D."/>
            <person name="Nelson M.N."/>
            <person name="Wang X."/>
            <person name="Paterson A.H."/>
            <person name="King G."/>
            <person name="Bancroft I."/>
            <person name="Chalhoub B."/>
            <person name="Sharpe A.G."/>
        </authorList>
    </citation>
    <scope>NUCLEOTIDE SEQUENCE</scope>
    <source>
        <strain evidence="3 4">cv. TO1000</strain>
    </source>
</reference>
<dbReference type="HOGENOM" id="CLU_3035160_0_0_1"/>
<name>A0A0D3D445_BRAOL</name>
<feature type="chain" id="PRO_5002259994" evidence="2">
    <location>
        <begin position="20"/>
        <end position="55"/>
    </location>
</feature>
<feature type="region of interest" description="Disordered" evidence="1">
    <location>
        <begin position="28"/>
        <end position="55"/>
    </location>
</feature>
<dbReference type="AlphaFoldDB" id="A0A0D3D445"/>
<dbReference type="Gramene" id="Bo7g022890.1">
    <property type="protein sequence ID" value="Bo7g022890.1"/>
    <property type="gene ID" value="Bo7g022890"/>
</dbReference>
<proteinExistence type="predicted"/>
<feature type="signal peptide" evidence="2">
    <location>
        <begin position="1"/>
        <end position="19"/>
    </location>
</feature>
<sequence length="55" mass="6457">MSSLLLRLSLLLLLARLHYHHHRYLPLTSPHHTTASPDPAFRFSTEESKHKTIRK</sequence>
<dbReference type="Proteomes" id="UP000032141">
    <property type="component" value="Chromosome C7"/>
</dbReference>
<dbReference type="EnsemblPlants" id="Bo7g022890.1">
    <property type="protein sequence ID" value="Bo7g022890.1"/>
    <property type="gene ID" value="Bo7g022890"/>
</dbReference>
<reference evidence="3" key="2">
    <citation type="submission" date="2015-03" db="UniProtKB">
        <authorList>
            <consortium name="EnsemblPlants"/>
        </authorList>
    </citation>
    <scope>IDENTIFICATION</scope>
</reference>
<evidence type="ECO:0000256" key="1">
    <source>
        <dbReference type="SAM" id="MobiDB-lite"/>
    </source>
</evidence>
<protein>
    <submittedName>
        <fullName evidence="3">Uncharacterized protein</fullName>
    </submittedName>
</protein>
<accession>A0A0D3D445</accession>
<feature type="compositionally biased region" description="Basic and acidic residues" evidence="1">
    <location>
        <begin position="44"/>
        <end position="55"/>
    </location>
</feature>
<evidence type="ECO:0000256" key="2">
    <source>
        <dbReference type="SAM" id="SignalP"/>
    </source>
</evidence>
<evidence type="ECO:0000313" key="4">
    <source>
        <dbReference type="Proteomes" id="UP000032141"/>
    </source>
</evidence>